<sequence length="64" mass="7692">MVKKQITFLNNMKNDGRKYLPKVHEIIKDVQLFDEFEYLVRKFDLKDDLTIKQNSCLSSNLEKK</sequence>
<organism evidence="1 2">
    <name type="scientific">Peptoniphilus harei</name>
    <dbReference type="NCBI Taxonomy" id="54005"/>
    <lineage>
        <taxon>Bacteria</taxon>
        <taxon>Bacillati</taxon>
        <taxon>Bacillota</taxon>
        <taxon>Tissierellia</taxon>
        <taxon>Tissierellales</taxon>
        <taxon>Peptoniphilaceae</taxon>
        <taxon>Peptoniphilus</taxon>
    </lineage>
</organism>
<dbReference type="AlphaFoldDB" id="A0A2X1WRT5"/>
<evidence type="ECO:0000313" key="2">
    <source>
        <dbReference type="Proteomes" id="UP000250070"/>
    </source>
</evidence>
<dbReference type="Proteomes" id="UP000250070">
    <property type="component" value="Unassembled WGS sequence"/>
</dbReference>
<name>A0A2X1WRT5_9FIRM</name>
<evidence type="ECO:0000313" key="1">
    <source>
        <dbReference type="EMBL" id="SPY32021.1"/>
    </source>
</evidence>
<reference evidence="1 2" key="1">
    <citation type="submission" date="2018-06" db="EMBL/GenBank/DDBJ databases">
        <authorList>
            <consortium name="Pathogen Informatics"/>
            <person name="Doyle S."/>
        </authorList>
    </citation>
    <scope>NUCLEOTIDE SEQUENCE [LARGE SCALE GENOMIC DNA]</scope>
    <source>
        <strain evidence="1 2">NCTC13076</strain>
    </source>
</reference>
<proteinExistence type="predicted"/>
<accession>A0A2X1WRT5</accession>
<protein>
    <submittedName>
        <fullName evidence="1">Uncharacterized protein</fullName>
    </submittedName>
</protein>
<dbReference type="EMBL" id="UATM01000007">
    <property type="protein sequence ID" value="SPY32021.1"/>
    <property type="molecule type" value="Genomic_DNA"/>
</dbReference>
<gene>
    <name evidence="1" type="ORF">NCTC13076_00075</name>
</gene>